<gene>
    <name evidence="2" type="ORF">CUNI_LOCUS3565</name>
</gene>
<evidence type="ECO:0000259" key="1">
    <source>
        <dbReference type="PROSITE" id="PS50853"/>
    </source>
</evidence>
<dbReference type="Pfam" id="PF00041">
    <property type="entry name" value="fn3"/>
    <property type="match status" value="1"/>
</dbReference>
<dbReference type="PROSITE" id="PS50853">
    <property type="entry name" value="FN3"/>
    <property type="match status" value="1"/>
</dbReference>
<dbReference type="InterPro" id="IPR013783">
    <property type="entry name" value="Ig-like_fold"/>
</dbReference>
<feature type="non-terminal residue" evidence="2">
    <location>
        <position position="132"/>
    </location>
</feature>
<dbReference type="InterPro" id="IPR036116">
    <property type="entry name" value="FN3_sf"/>
</dbReference>
<sequence length="132" mass="14721">YSPDAVNALPTDKDGFPYHPEITIKHGPEPAAPLDLAARVKDRNIYLTWRTPPSSPVPIFSYKIEYQHDGKWQYYGNRIMGNTTNSATMYDMPAGTYDIYLRSYGVLSYSPWSNVARVHIPGVINKPAGSAG</sequence>
<feature type="non-terminal residue" evidence="2">
    <location>
        <position position="1"/>
    </location>
</feature>
<dbReference type="Gene3D" id="2.60.40.10">
    <property type="entry name" value="Immunoglobulins"/>
    <property type="match status" value="1"/>
</dbReference>
<proteinExistence type="predicted"/>
<dbReference type="EMBL" id="CAJHNH020000488">
    <property type="protein sequence ID" value="CAG5118007.1"/>
    <property type="molecule type" value="Genomic_DNA"/>
</dbReference>
<reference evidence="2" key="1">
    <citation type="submission" date="2021-04" db="EMBL/GenBank/DDBJ databases">
        <authorList>
            <consortium name="Molecular Ecology Group"/>
        </authorList>
    </citation>
    <scope>NUCLEOTIDE SEQUENCE</scope>
</reference>
<dbReference type="CDD" id="cd00063">
    <property type="entry name" value="FN3"/>
    <property type="match status" value="1"/>
</dbReference>
<name>A0A8S3YLG8_9EUPU</name>
<keyword evidence="3" id="KW-1185">Reference proteome</keyword>
<protein>
    <recommendedName>
        <fullName evidence="1">Fibronectin type-III domain-containing protein</fullName>
    </recommendedName>
</protein>
<dbReference type="Proteomes" id="UP000678393">
    <property type="component" value="Unassembled WGS sequence"/>
</dbReference>
<organism evidence="2 3">
    <name type="scientific">Candidula unifasciata</name>
    <dbReference type="NCBI Taxonomy" id="100452"/>
    <lineage>
        <taxon>Eukaryota</taxon>
        <taxon>Metazoa</taxon>
        <taxon>Spiralia</taxon>
        <taxon>Lophotrochozoa</taxon>
        <taxon>Mollusca</taxon>
        <taxon>Gastropoda</taxon>
        <taxon>Heterobranchia</taxon>
        <taxon>Euthyneura</taxon>
        <taxon>Panpulmonata</taxon>
        <taxon>Eupulmonata</taxon>
        <taxon>Stylommatophora</taxon>
        <taxon>Helicina</taxon>
        <taxon>Helicoidea</taxon>
        <taxon>Geomitridae</taxon>
        <taxon>Candidula</taxon>
    </lineage>
</organism>
<evidence type="ECO:0000313" key="2">
    <source>
        <dbReference type="EMBL" id="CAG5118007.1"/>
    </source>
</evidence>
<accession>A0A8S3YLG8</accession>
<dbReference type="OrthoDB" id="6234674at2759"/>
<evidence type="ECO:0000313" key="3">
    <source>
        <dbReference type="Proteomes" id="UP000678393"/>
    </source>
</evidence>
<dbReference type="InterPro" id="IPR003961">
    <property type="entry name" value="FN3_dom"/>
</dbReference>
<feature type="domain" description="Fibronectin type-III" evidence="1">
    <location>
        <begin position="29"/>
        <end position="123"/>
    </location>
</feature>
<dbReference type="SUPFAM" id="SSF49265">
    <property type="entry name" value="Fibronectin type III"/>
    <property type="match status" value="1"/>
</dbReference>
<dbReference type="AlphaFoldDB" id="A0A8S3YLG8"/>
<comment type="caution">
    <text evidence="2">The sequence shown here is derived from an EMBL/GenBank/DDBJ whole genome shotgun (WGS) entry which is preliminary data.</text>
</comment>